<dbReference type="Proteomes" id="UP000085678">
    <property type="component" value="Unplaced"/>
</dbReference>
<evidence type="ECO:0000256" key="2">
    <source>
        <dbReference type="PIRSR" id="PIRSR639126-1"/>
    </source>
</evidence>
<reference evidence="6" key="1">
    <citation type="submission" date="2025-08" db="UniProtKB">
        <authorList>
            <consortium name="RefSeq"/>
        </authorList>
    </citation>
    <scope>IDENTIFICATION</scope>
    <source>
        <tissue evidence="6">Gonads</tissue>
    </source>
</reference>
<dbReference type="InterPro" id="IPR013024">
    <property type="entry name" value="GGCT-like"/>
</dbReference>
<dbReference type="InterPro" id="IPR039126">
    <property type="entry name" value="GGACT"/>
</dbReference>
<dbReference type="AlphaFoldDB" id="A0A1S3IAU3"/>
<dbReference type="Gene3D" id="3.10.490.10">
    <property type="entry name" value="Gamma-glutamyl cyclotransferase-like"/>
    <property type="match status" value="1"/>
</dbReference>
<organism evidence="5 6">
    <name type="scientific">Lingula anatina</name>
    <name type="common">Brachiopod</name>
    <name type="synonym">Lingula unguis</name>
    <dbReference type="NCBI Taxonomy" id="7574"/>
    <lineage>
        <taxon>Eukaryota</taxon>
        <taxon>Metazoa</taxon>
        <taxon>Spiralia</taxon>
        <taxon>Lophotrochozoa</taxon>
        <taxon>Brachiopoda</taxon>
        <taxon>Linguliformea</taxon>
        <taxon>Lingulata</taxon>
        <taxon>Lingulida</taxon>
        <taxon>Linguloidea</taxon>
        <taxon>Lingulidae</taxon>
        <taxon>Lingula</taxon>
    </lineage>
</organism>
<dbReference type="GO" id="GO:0061929">
    <property type="term" value="F:gamma-glutamylaminecyclotransferase activity"/>
    <property type="evidence" value="ECO:0007669"/>
    <property type="project" value="InterPro"/>
</dbReference>
<comment type="similarity">
    <text evidence="1 3">Belongs to the gamma-glutamylcyclotransferase family.</text>
</comment>
<evidence type="ECO:0000256" key="3">
    <source>
        <dbReference type="RuleBase" id="RU367036"/>
    </source>
</evidence>
<dbReference type="STRING" id="7574.A0A1S3IAU3"/>
<dbReference type="FunCoup" id="A0A1S3IAU3">
    <property type="interactions" value="257"/>
</dbReference>
<name>A0A1S3IAU3_LINAN</name>
<feature type="active site" description="Proton acceptor" evidence="2">
    <location>
        <position position="87"/>
    </location>
</feature>
<accession>A0A1S3IAU3</accession>
<feature type="domain" description="Gamma-glutamylcyclotransferase AIG2-like" evidence="4">
    <location>
        <begin position="9"/>
        <end position="130"/>
    </location>
</feature>
<dbReference type="OrthoDB" id="113620at2759"/>
<protein>
    <recommendedName>
        <fullName evidence="3">Gamma-glutamylcyclotransferase family protein</fullName>
    </recommendedName>
</protein>
<evidence type="ECO:0000259" key="4">
    <source>
        <dbReference type="Pfam" id="PF06094"/>
    </source>
</evidence>
<dbReference type="KEGG" id="lak:106162528"/>
<dbReference type="PANTHER" id="PTHR12510">
    <property type="entry name" value="TROPONIN C-AKIN-1 PROTEIN"/>
    <property type="match status" value="1"/>
</dbReference>
<dbReference type="RefSeq" id="XP_013395288.1">
    <property type="nucleotide sequence ID" value="XM_013539834.2"/>
</dbReference>
<dbReference type="InterPro" id="IPR036568">
    <property type="entry name" value="GGCT-like_sf"/>
</dbReference>
<dbReference type="GO" id="GO:0005829">
    <property type="term" value="C:cytosol"/>
    <property type="evidence" value="ECO:0007669"/>
    <property type="project" value="TreeGrafter"/>
</dbReference>
<dbReference type="PANTHER" id="PTHR12510:SF4">
    <property type="entry name" value="GAMMA-GLUTAMYLAMINECYCLOTRANSFERASE"/>
    <property type="match status" value="1"/>
</dbReference>
<dbReference type="Pfam" id="PF06094">
    <property type="entry name" value="GGACT"/>
    <property type="match status" value="1"/>
</dbReference>
<evidence type="ECO:0000313" key="6">
    <source>
        <dbReference type="RefSeq" id="XP_013395288.1"/>
    </source>
</evidence>
<dbReference type="GeneID" id="106162528"/>
<dbReference type="InterPro" id="IPR009288">
    <property type="entry name" value="AIG2-like_dom"/>
</dbReference>
<sequence length="176" mass="20428">MASLTLHRVFVYGTLKRGEPNHHVMTNTENGTAKFVGEGKTTESWPLVIASKYNIPFLLHCKGKGQRVLGEVHEIDDKMKAFLDDFEGHPNFYERDRINIEFLTERTGLESGYVPSVGEVIQCETYWLKKFKPHMLEKQFLENYDAKGPHNLPYVERYARHLEHATYNVITDVRQS</sequence>
<gene>
    <name evidence="6" type="primary">LOC106162528</name>
</gene>
<evidence type="ECO:0000313" key="5">
    <source>
        <dbReference type="Proteomes" id="UP000085678"/>
    </source>
</evidence>
<evidence type="ECO:0000256" key="1">
    <source>
        <dbReference type="ARBA" id="ARBA00008861"/>
    </source>
</evidence>
<dbReference type="InParanoid" id="A0A1S3IAU3"/>
<dbReference type="SUPFAM" id="SSF110857">
    <property type="entry name" value="Gamma-glutamyl cyclotransferase-like"/>
    <property type="match status" value="1"/>
</dbReference>
<dbReference type="CDD" id="cd06661">
    <property type="entry name" value="GGCT_like"/>
    <property type="match status" value="1"/>
</dbReference>
<proteinExistence type="inferred from homology"/>
<keyword evidence="5" id="KW-1185">Reference proteome</keyword>